<dbReference type="EC" id="2.7.13.3" evidence="3"/>
<dbReference type="PROSITE" id="PS50109">
    <property type="entry name" value="HIS_KIN"/>
    <property type="match status" value="1"/>
</dbReference>
<reference evidence="12 13" key="1">
    <citation type="journal article" date="2016" name="Antonie Van Leeuwenhoek">
        <title>Dongia soli sp. nov., isolated from soil from Dokdo, Korea.</title>
        <authorList>
            <person name="Kim D.U."/>
            <person name="Lee H."/>
            <person name="Kim H."/>
            <person name="Kim S.G."/>
            <person name="Ka J.O."/>
        </authorList>
    </citation>
    <scope>NUCLEOTIDE SEQUENCE [LARGE SCALE GENOMIC DNA]</scope>
    <source>
        <strain evidence="12 13">D78</strain>
    </source>
</reference>
<dbReference type="CDD" id="cd00082">
    <property type="entry name" value="HisKA"/>
    <property type="match status" value="1"/>
</dbReference>
<keyword evidence="10" id="KW-0472">Membrane</keyword>
<proteinExistence type="predicted"/>
<dbReference type="InterPro" id="IPR036097">
    <property type="entry name" value="HisK_dim/P_sf"/>
</dbReference>
<keyword evidence="5" id="KW-0597">Phosphoprotein</keyword>
<sequence>MEPPSTTSKRFRLTRNFAILSAIVLIVTALGLTLFYRSWAVRQMEAEAEQSNVTAARLLANSLWDEHADVLRLLSALPPEQLQGRPEVELLNQDVKTLVKKAPIIQVKIYDLEGHTLFSTDPRQIGQDKSDDEGVESARNGVVASEMAHAHTVDAFEGAVTDRDIISSYVPIYGAKDGKVVGVFEVYDDVTVFVTAIDRFTYWLIGLTVAAFAIANGVLILIVGRGDRLLQRQHERSLELTRNVARAEAASKAKSQFLANMSHELRTPLNAIIGFSELIQHKTFGPLGDARYGAYVDDIHAAGRHLLTIINNILDLTKIELGRMPLQNSRTDPTALLREVARMVEPSLRSRNITLHLDIAPILPIFTTDAAKLRQCLINLLSNAIKFSPDGSSVRLSGRQTETGLYCFEVADQGIGMSSEDIPIALAPFGQIDSSLARKFEGTGLGLPLAQRFSELMGGVLSIASEPGHGTTVTITLPDAGPESLALALSA</sequence>
<dbReference type="InterPro" id="IPR005467">
    <property type="entry name" value="His_kinase_dom"/>
</dbReference>
<evidence type="ECO:0000256" key="7">
    <source>
        <dbReference type="ARBA" id="ARBA00022692"/>
    </source>
</evidence>
<name>A0ABU5EFD7_9PROT</name>
<dbReference type="PANTHER" id="PTHR43047:SF63">
    <property type="entry name" value="HISTIDINE KINASE"/>
    <property type="match status" value="1"/>
</dbReference>
<dbReference type="Gene3D" id="1.10.287.130">
    <property type="match status" value="1"/>
</dbReference>
<dbReference type="InterPro" id="IPR036890">
    <property type="entry name" value="HATPase_C_sf"/>
</dbReference>
<feature type="domain" description="Histidine kinase" evidence="11">
    <location>
        <begin position="260"/>
        <end position="481"/>
    </location>
</feature>
<organism evidence="12 13">
    <name type="scientific">Dongia soli</name>
    <dbReference type="NCBI Taxonomy" id="600628"/>
    <lineage>
        <taxon>Bacteria</taxon>
        <taxon>Pseudomonadati</taxon>
        <taxon>Pseudomonadota</taxon>
        <taxon>Alphaproteobacteria</taxon>
        <taxon>Rhodospirillales</taxon>
        <taxon>Dongiaceae</taxon>
        <taxon>Dongia</taxon>
    </lineage>
</organism>
<gene>
    <name evidence="12" type="ORF">SMD27_19545</name>
</gene>
<dbReference type="Gene3D" id="3.30.565.10">
    <property type="entry name" value="Histidine kinase-like ATPase, C-terminal domain"/>
    <property type="match status" value="1"/>
</dbReference>
<dbReference type="SMART" id="SM00387">
    <property type="entry name" value="HATPase_c"/>
    <property type="match status" value="1"/>
</dbReference>
<keyword evidence="13" id="KW-1185">Reference proteome</keyword>
<evidence type="ECO:0000313" key="12">
    <source>
        <dbReference type="EMBL" id="MDY0885047.1"/>
    </source>
</evidence>
<evidence type="ECO:0000256" key="3">
    <source>
        <dbReference type="ARBA" id="ARBA00012438"/>
    </source>
</evidence>
<dbReference type="PANTHER" id="PTHR43047">
    <property type="entry name" value="TWO-COMPONENT HISTIDINE PROTEIN KINASE"/>
    <property type="match status" value="1"/>
</dbReference>
<keyword evidence="8 12" id="KW-0418">Kinase</keyword>
<evidence type="ECO:0000256" key="5">
    <source>
        <dbReference type="ARBA" id="ARBA00022553"/>
    </source>
</evidence>
<dbReference type="RefSeq" id="WP_320510118.1">
    <property type="nucleotide sequence ID" value="NZ_JAXCLW010000007.1"/>
</dbReference>
<feature type="transmembrane region" description="Helical" evidence="10">
    <location>
        <begin position="17"/>
        <end position="36"/>
    </location>
</feature>
<dbReference type="CDD" id="cd16922">
    <property type="entry name" value="HATPase_EvgS-ArcB-TorS-like"/>
    <property type="match status" value="1"/>
</dbReference>
<dbReference type="Pfam" id="PF00512">
    <property type="entry name" value="HisKA"/>
    <property type="match status" value="1"/>
</dbReference>
<dbReference type="PRINTS" id="PR00344">
    <property type="entry name" value="BCTRLSENSOR"/>
</dbReference>
<evidence type="ECO:0000256" key="10">
    <source>
        <dbReference type="SAM" id="Phobius"/>
    </source>
</evidence>
<dbReference type="Proteomes" id="UP001279642">
    <property type="component" value="Unassembled WGS sequence"/>
</dbReference>
<dbReference type="InterPro" id="IPR003661">
    <property type="entry name" value="HisK_dim/P_dom"/>
</dbReference>
<evidence type="ECO:0000256" key="9">
    <source>
        <dbReference type="ARBA" id="ARBA00022989"/>
    </source>
</evidence>
<keyword evidence="4" id="KW-1003">Cell membrane</keyword>
<dbReference type="SUPFAM" id="SSF55874">
    <property type="entry name" value="ATPase domain of HSP90 chaperone/DNA topoisomerase II/histidine kinase"/>
    <property type="match status" value="1"/>
</dbReference>
<dbReference type="Pfam" id="PF02518">
    <property type="entry name" value="HATPase_c"/>
    <property type="match status" value="1"/>
</dbReference>
<keyword evidence="7 10" id="KW-0812">Transmembrane</keyword>
<comment type="caution">
    <text evidence="12">The sequence shown here is derived from an EMBL/GenBank/DDBJ whole genome shotgun (WGS) entry which is preliminary data.</text>
</comment>
<evidence type="ECO:0000256" key="2">
    <source>
        <dbReference type="ARBA" id="ARBA00004651"/>
    </source>
</evidence>
<keyword evidence="6" id="KW-0808">Transferase</keyword>
<feature type="transmembrane region" description="Helical" evidence="10">
    <location>
        <begin position="200"/>
        <end position="223"/>
    </location>
</feature>
<comment type="subcellular location">
    <subcellularLocation>
        <location evidence="2">Cell membrane</location>
        <topology evidence="2">Multi-pass membrane protein</topology>
    </subcellularLocation>
</comment>
<dbReference type="InterPro" id="IPR003594">
    <property type="entry name" value="HATPase_dom"/>
</dbReference>
<dbReference type="EMBL" id="JAXCLW010000007">
    <property type="protein sequence ID" value="MDY0885047.1"/>
    <property type="molecule type" value="Genomic_DNA"/>
</dbReference>
<dbReference type="SUPFAM" id="SSF47384">
    <property type="entry name" value="Homodimeric domain of signal transducing histidine kinase"/>
    <property type="match status" value="1"/>
</dbReference>
<accession>A0ABU5EFD7</accession>
<evidence type="ECO:0000259" key="11">
    <source>
        <dbReference type="PROSITE" id="PS50109"/>
    </source>
</evidence>
<evidence type="ECO:0000256" key="8">
    <source>
        <dbReference type="ARBA" id="ARBA00022777"/>
    </source>
</evidence>
<dbReference type="GO" id="GO:0016301">
    <property type="term" value="F:kinase activity"/>
    <property type="evidence" value="ECO:0007669"/>
    <property type="project" value="UniProtKB-KW"/>
</dbReference>
<evidence type="ECO:0000313" key="13">
    <source>
        <dbReference type="Proteomes" id="UP001279642"/>
    </source>
</evidence>
<protein>
    <recommendedName>
        <fullName evidence="3">histidine kinase</fullName>
        <ecNumber evidence="3">2.7.13.3</ecNumber>
    </recommendedName>
</protein>
<dbReference type="SMART" id="SM00388">
    <property type="entry name" value="HisKA"/>
    <property type="match status" value="1"/>
</dbReference>
<comment type="catalytic activity">
    <reaction evidence="1">
        <text>ATP + protein L-histidine = ADP + protein N-phospho-L-histidine.</text>
        <dbReference type="EC" id="2.7.13.3"/>
    </reaction>
</comment>
<dbReference type="InterPro" id="IPR029151">
    <property type="entry name" value="Sensor-like_sf"/>
</dbReference>
<dbReference type="SUPFAM" id="SSF103190">
    <property type="entry name" value="Sensory domain-like"/>
    <property type="match status" value="1"/>
</dbReference>
<evidence type="ECO:0000256" key="4">
    <source>
        <dbReference type="ARBA" id="ARBA00022475"/>
    </source>
</evidence>
<evidence type="ECO:0000256" key="1">
    <source>
        <dbReference type="ARBA" id="ARBA00000085"/>
    </source>
</evidence>
<keyword evidence="9 10" id="KW-1133">Transmembrane helix</keyword>
<evidence type="ECO:0000256" key="6">
    <source>
        <dbReference type="ARBA" id="ARBA00022679"/>
    </source>
</evidence>
<dbReference type="InterPro" id="IPR004358">
    <property type="entry name" value="Sig_transdc_His_kin-like_C"/>
</dbReference>